<dbReference type="InterPro" id="IPR014710">
    <property type="entry name" value="RmlC-like_jellyroll"/>
</dbReference>
<dbReference type="CDD" id="cd20302">
    <property type="entry name" value="cupin_DAD"/>
    <property type="match status" value="1"/>
</dbReference>
<name>A0A1I4MBR1_9GAMM</name>
<reference evidence="3" key="1">
    <citation type="submission" date="2016-10" db="EMBL/GenBank/DDBJ databases">
        <authorList>
            <person name="Varghese N."/>
            <person name="Submissions S."/>
        </authorList>
    </citation>
    <scope>NUCLEOTIDE SEQUENCE [LARGE SCALE GENOMIC DNA]</scope>
    <source>
        <strain evidence="3">CGMCC 1.7061</strain>
    </source>
</reference>
<evidence type="ECO:0000313" key="2">
    <source>
        <dbReference type="EMBL" id="SFM00473.1"/>
    </source>
</evidence>
<dbReference type="STRING" id="488535.SAMN04487963_0969"/>
<dbReference type="SUPFAM" id="SSF51182">
    <property type="entry name" value="RmlC-like cupins"/>
    <property type="match status" value="1"/>
</dbReference>
<dbReference type="Gene3D" id="2.60.120.10">
    <property type="entry name" value="Jelly Rolls"/>
    <property type="match status" value="1"/>
</dbReference>
<dbReference type="Pfam" id="PF12973">
    <property type="entry name" value="Cupin_7"/>
    <property type="match status" value="1"/>
</dbReference>
<dbReference type="OrthoDB" id="564955at2"/>
<protein>
    <submittedName>
        <fullName evidence="2">ChrR Cupin-like domain-containing protein</fullName>
    </submittedName>
</protein>
<keyword evidence="3" id="KW-1185">Reference proteome</keyword>
<dbReference type="RefSeq" id="WP_092020723.1">
    <property type="nucleotide sequence ID" value="NZ_FOUE01000001.1"/>
</dbReference>
<organism evidence="2 3">
    <name type="scientific">Marinobacter zhejiangensis</name>
    <dbReference type="NCBI Taxonomy" id="488535"/>
    <lineage>
        <taxon>Bacteria</taxon>
        <taxon>Pseudomonadati</taxon>
        <taxon>Pseudomonadota</taxon>
        <taxon>Gammaproteobacteria</taxon>
        <taxon>Pseudomonadales</taxon>
        <taxon>Marinobacteraceae</taxon>
        <taxon>Marinobacter</taxon>
    </lineage>
</organism>
<dbReference type="InterPro" id="IPR011051">
    <property type="entry name" value="RmlC_Cupin_sf"/>
</dbReference>
<feature type="domain" description="ChrR-like cupin" evidence="1">
    <location>
        <begin position="26"/>
        <end position="119"/>
    </location>
</feature>
<proteinExistence type="predicted"/>
<evidence type="ECO:0000259" key="1">
    <source>
        <dbReference type="Pfam" id="PF12973"/>
    </source>
</evidence>
<dbReference type="AlphaFoldDB" id="A0A1I4MBR1"/>
<dbReference type="Proteomes" id="UP000198519">
    <property type="component" value="Unassembled WGS sequence"/>
</dbReference>
<accession>A0A1I4MBR1</accession>
<dbReference type="InterPro" id="IPR025979">
    <property type="entry name" value="ChrR-like_cupin_dom"/>
</dbReference>
<sequence length="171" mass="19362">MFPLTVKDHKKLLTLNTNDAPIYTDMLVPGLDVQPLMLDPNNGLWCLRVWFHPGVRLPTHYHTGTVHLWTLSGCWNYVEHPDQPQTAGCYLFEPGGSIHTFMVPEDNTEVTETIMIVQGANINFDENGEYHSTMDASSIVAMIEQAIKERELEPSVYIKAPFPDYSDKVSL</sequence>
<gene>
    <name evidence="2" type="ORF">SAMN04487963_0969</name>
</gene>
<dbReference type="EMBL" id="FOUE01000001">
    <property type="protein sequence ID" value="SFM00473.1"/>
    <property type="molecule type" value="Genomic_DNA"/>
</dbReference>
<evidence type="ECO:0000313" key="3">
    <source>
        <dbReference type="Proteomes" id="UP000198519"/>
    </source>
</evidence>